<accession>A0A9P4SA59</accession>
<feature type="compositionally biased region" description="Polar residues" evidence="1">
    <location>
        <begin position="48"/>
        <end position="69"/>
    </location>
</feature>
<comment type="caution">
    <text evidence="2">The sequence shown here is derived from an EMBL/GenBank/DDBJ whole genome shotgun (WGS) entry which is preliminary data.</text>
</comment>
<feature type="region of interest" description="Disordered" evidence="1">
    <location>
        <begin position="1"/>
        <end position="100"/>
    </location>
</feature>
<feature type="compositionally biased region" description="Basic and acidic residues" evidence="1">
    <location>
        <begin position="1"/>
        <end position="15"/>
    </location>
</feature>
<sequence>MATDSRWKRPWEDSHSSSYGGNHLSRGASSTASVLDSAPPPTPGLPSSAISITNPSFDSVSRQLPSLPQTIPAHSDSTILPGPDIRSPRTSASNLHDRPAERWESSFDGFQRKRRRVHDCLNEPEVAGFLGDLARDVSAPALDPLVRIERRSRDATFNFLPRGDECCSRLCVGPKCARVRILVQEIATELSLLDCGINETVSALTGVSQPSRDVSILPVNELHI</sequence>
<keyword evidence="3" id="KW-1185">Reference proteome</keyword>
<dbReference type="Proteomes" id="UP000799429">
    <property type="component" value="Unassembled WGS sequence"/>
</dbReference>
<evidence type="ECO:0000313" key="3">
    <source>
        <dbReference type="Proteomes" id="UP000799429"/>
    </source>
</evidence>
<evidence type="ECO:0000313" key="2">
    <source>
        <dbReference type="EMBL" id="KAF2838010.1"/>
    </source>
</evidence>
<proteinExistence type="predicted"/>
<protein>
    <submittedName>
        <fullName evidence="2">Uncharacterized protein</fullName>
    </submittedName>
</protein>
<gene>
    <name evidence="2" type="ORF">M501DRAFT_161798</name>
</gene>
<dbReference type="EMBL" id="MU006098">
    <property type="protein sequence ID" value="KAF2838010.1"/>
    <property type="molecule type" value="Genomic_DNA"/>
</dbReference>
<reference evidence="2" key="1">
    <citation type="journal article" date="2020" name="Stud. Mycol.">
        <title>101 Dothideomycetes genomes: a test case for predicting lifestyles and emergence of pathogens.</title>
        <authorList>
            <person name="Haridas S."/>
            <person name="Albert R."/>
            <person name="Binder M."/>
            <person name="Bloem J."/>
            <person name="Labutti K."/>
            <person name="Salamov A."/>
            <person name="Andreopoulos B."/>
            <person name="Baker S."/>
            <person name="Barry K."/>
            <person name="Bills G."/>
            <person name="Bluhm B."/>
            <person name="Cannon C."/>
            <person name="Castanera R."/>
            <person name="Culley D."/>
            <person name="Daum C."/>
            <person name="Ezra D."/>
            <person name="Gonzalez J."/>
            <person name="Henrissat B."/>
            <person name="Kuo A."/>
            <person name="Liang C."/>
            <person name="Lipzen A."/>
            <person name="Lutzoni F."/>
            <person name="Magnuson J."/>
            <person name="Mondo S."/>
            <person name="Nolan M."/>
            <person name="Ohm R."/>
            <person name="Pangilinan J."/>
            <person name="Park H.-J."/>
            <person name="Ramirez L."/>
            <person name="Alfaro M."/>
            <person name="Sun H."/>
            <person name="Tritt A."/>
            <person name="Yoshinaga Y."/>
            <person name="Zwiers L.-H."/>
            <person name="Turgeon B."/>
            <person name="Goodwin S."/>
            <person name="Spatafora J."/>
            <person name="Crous P."/>
            <person name="Grigoriev I."/>
        </authorList>
    </citation>
    <scope>NUCLEOTIDE SEQUENCE</scope>
    <source>
        <strain evidence="2">CBS 101060</strain>
    </source>
</reference>
<organism evidence="2 3">
    <name type="scientific">Patellaria atrata CBS 101060</name>
    <dbReference type="NCBI Taxonomy" id="1346257"/>
    <lineage>
        <taxon>Eukaryota</taxon>
        <taxon>Fungi</taxon>
        <taxon>Dikarya</taxon>
        <taxon>Ascomycota</taxon>
        <taxon>Pezizomycotina</taxon>
        <taxon>Dothideomycetes</taxon>
        <taxon>Dothideomycetes incertae sedis</taxon>
        <taxon>Patellariales</taxon>
        <taxon>Patellariaceae</taxon>
        <taxon>Patellaria</taxon>
    </lineage>
</organism>
<evidence type="ECO:0000256" key="1">
    <source>
        <dbReference type="SAM" id="MobiDB-lite"/>
    </source>
</evidence>
<dbReference type="AlphaFoldDB" id="A0A9P4SA59"/>
<name>A0A9P4SA59_9PEZI</name>